<dbReference type="Gene3D" id="3.40.190.10">
    <property type="entry name" value="Periplasmic binding protein-like II"/>
    <property type="match status" value="1"/>
</dbReference>
<keyword evidence="2" id="KW-0732">Signal</keyword>
<proteinExistence type="inferred from homology"/>
<sequence>MKRILPLIAGLAVALFTAGAAAQADYPAKPVTLVTAFPAGSGPDAVLRLVADKLGRIWNQRVVVDNRPGGGGFIAIDQARRAAPDGYTLLQLDSEHIAALPHLYKSRNFVTLQHFDPVASLFRTPFFVAVPTDSKWKNMSDLIAAAKAGPVSYGSWGVGSPGHLGAQQLEALAGVQMQHVPYREVSQLYTNVGSGEVAWSFASIPSSQGVYKAGKLRYIAVATARRVPQMPDVPTMAESGGPPGLEVTSFVSLLAPKGVSPAIQSKINADVAKVIADPDIRARFDTFAFEPLAWSPDEIRRQAEAKSKVYGELVRRGNISLE</sequence>
<protein>
    <submittedName>
        <fullName evidence="3">Tripartite-type tricarboxylate transporter receptor subunit TctC</fullName>
    </submittedName>
</protein>
<feature type="signal peptide" evidence="2">
    <location>
        <begin position="1"/>
        <end position="22"/>
    </location>
</feature>
<dbReference type="Proteomes" id="UP001184230">
    <property type="component" value="Unassembled WGS sequence"/>
</dbReference>
<reference evidence="3 4" key="1">
    <citation type="submission" date="2023-07" db="EMBL/GenBank/DDBJ databases">
        <title>Sorghum-associated microbial communities from plants grown in Nebraska, USA.</title>
        <authorList>
            <person name="Schachtman D."/>
        </authorList>
    </citation>
    <scope>NUCLEOTIDE SEQUENCE [LARGE SCALE GENOMIC DNA]</scope>
    <source>
        <strain evidence="3 4">DS1781</strain>
    </source>
</reference>
<dbReference type="EMBL" id="JAVDRF010000001">
    <property type="protein sequence ID" value="MDR6534856.1"/>
    <property type="molecule type" value="Genomic_DNA"/>
</dbReference>
<dbReference type="SUPFAM" id="SSF53850">
    <property type="entry name" value="Periplasmic binding protein-like II"/>
    <property type="match status" value="1"/>
</dbReference>
<comment type="caution">
    <text evidence="3">The sequence shown here is derived from an EMBL/GenBank/DDBJ whole genome shotgun (WGS) entry which is preliminary data.</text>
</comment>
<accession>A0ABU1NAB9</accession>
<dbReference type="CDD" id="cd07012">
    <property type="entry name" value="PBP2_Bug_TTT"/>
    <property type="match status" value="1"/>
</dbReference>
<keyword evidence="3" id="KW-0675">Receptor</keyword>
<evidence type="ECO:0000256" key="2">
    <source>
        <dbReference type="SAM" id="SignalP"/>
    </source>
</evidence>
<evidence type="ECO:0000313" key="3">
    <source>
        <dbReference type="EMBL" id="MDR6534856.1"/>
    </source>
</evidence>
<gene>
    <name evidence="3" type="ORF">J2739_000616</name>
</gene>
<dbReference type="PANTHER" id="PTHR42928:SF5">
    <property type="entry name" value="BLR1237 PROTEIN"/>
    <property type="match status" value="1"/>
</dbReference>
<evidence type="ECO:0000256" key="1">
    <source>
        <dbReference type="ARBA" id="ARBA00006987"/>
    </source>
</evidence>
<organism evidence="3 4">
    <name type="scientific">Variovorax soli</name>
    <dbReference type="NCBI Taxonomy" id="376815"/>
    <lineage>
        <taxon>Bacteria</taxon>
        <taxon>Pseudomonadati</taxon>
        <taxon>Pseudomonadota</taxon>
        <taxon>Betaproteobacteria</taxon>
        <taxon>Burkholderiales</taxon>
        <taxon>Comamonadaceae</taxon>
        <taxon>Variovorax</taxon>
    </lineage>
</organism>
<name>A0ABU1NAB9_9BURK</name>
<dbReference type="InterPro" id="IPR042100">
    <property type="entry name" value="Bug_dom1"/>
</dbReference>
<dbReference type="PIRSF" id="PIRSF017082">
    <property type="entry name" value="YflP"/>
    <property type="match status" value="1"/>
</dbReference>
<dbReference type="PANTHER" id="PTHR42928">
    <property type="entry name" value="TRICARBOXYLATE-BINDING PROTEIN"/>
    <property type="match status" value="1"/>
</dbReference>
<evidence type="ECO:0000313" key="4">
    <source>
        <dbReference type="Proteomes" id="UP001184230"/>
    </source>
</evidence>
<keyword evidence="4" id="KW-1185">Reference proteome</keyword>
<dbReference type="InterPro" id="IPR005064">
    <property type="entry name" value="BUG"/>
</dbReference>
<dbReference type="Pfam" id="PF03401">
    <property type="entry name" value="TctC"/>
    <property type="match status" value="1"/>
</dbReference>
<feature type="chain" id="PRO_5046667185" evidence="2">
    <location>
        <begin position="23"/>
        <end position="322"/>
    </location>
</feature>
<dbReference type="RefSeq" id="WP_309898384.1">
    <property type="nucleotide sequence ID" value="NZ_JAVDRF010000001.1"/>
</dbReference>
<comment type="similarity">
    <text evidence="1">Belongs to the UPF0065 (bug) family.</text>
</comment>
<dbReference type="Gene3D" id="3.40.190.150">
    <property type="entry name" value="Bordetella uptake gene, domain 1"/>
    <property type="match status" value="1"/>
</dbReference>